<keyword evidence="4 6" id="KW-0505">Motor protein</keyword>
<dbReference type="Gene3D" id="1.20.58.530">
    <property type="match status" value="1"/>
</dbReference>
<keyword evidence="7" id="KW-0812">Transmembrane</keyword>
<feature type="domain" description="Myosin motor" evidence="8">
    <location>
        <begin position="71"/>
        <end position="824"/>
    </location>
</feature>
<dbReference type="GO" id="GO:0007015">
    <property type="term" value="P:actin filament organization"/>
    <property type="evidence" value="ECO:0007669"/>
    <property type="project" value="TreeGrafter"/>
</dbReference>
<dbReference type="GO" id="GO:0000146">
    <property type="term" value="F:microfilament motor activity"/>
    <property type="evidence" value="ECO:0007669"/>
    <property type="project" value="TreeGrafter"/>
</dbReference>
<accession>A0AAV2IFL8</accession>
<protein>
    <recommendedName>
        <fullName evidence="8">Myosin motor domain-containing protein</fullName>
    </recommendedName>
</protein>
<dbReference type="AlphaFoldDB" id="A0AAV2IFL8"/>
<dbReference type="PANTHER" id="PTHR13140">
    <property type="entry name" value="MYOSIN"/>
    <property type="match status" value="1"/>
</dbReference>
<keyword evidence="7" id="KW-0472">Membrane</keyword>
<dbReference type="GO" id="GO:0005737">
    <property type="term" value="C:cytoplasm"/>
    <property type="evidence" value="ECO:0007669"/>
    <property type="project" value="TreeGrafter"/>
</dbReference>
<dbReference type="Gene3D" id="6.20.240.20">
    <property type="match status" value="1"/>
</dbReference>
<feature type="binding site" evidence="6">
    <location>
        <begin position="166"/>
        <end position="173"/>
    </location>
    <ligand>
        <name>ATP</name>
        <dbReference type="ChEBI" id="CHEBI:30616"/>
    </ligand>
</feature>
<dbReference type="GO" id="GO:0016459">
    <property type="term" value="C:myosin complex"/>
    <property type="evidence" value="ECO:0007669"/>
    <property type="project" value="UniProtKB-KW"/>
</dbReference>
<dbReference type="Pfam" id="PF00063">
    <property type="entry name" value="Myosin_head"/>
    <property type="match status" value="1"/>
</dbReference>
<dbReference type="GO" id="GO:0005524">
    <property type="term" value="F:ATP binding"/>
    <property type="evidence" value="ECO:0007669"/>
    <property type="project" value="UniProtKB-UniRule"/>
</dbReference>
<evidence type="ECO:0000256" key="5">
    <source>
        <dbReference type="ARBA" id="ARBA00023203"/>
    </source>
</evidence>
<evidence type="ECO:0000313" key="10">
    <source>
        <dbReference type="Proteomes" id="UP001497497"/>
    </source>
</evidence>
<evidence type="ECO:0000313" key="9">
    <source>
        <dbReference type="EMBL" id="CAL1545034.1"/>
    </source>
</evidence>
<keyword evidence="2 6" id="KW-0067">ATP-binding</keyword>
<keyword evidence="3 6" id="KW-0518">Myosin</keyword>
<dbReference type="PRINTS" id="PR00193">
    <property type="entry name" value="MYOSINHEAVY"/>
</dbReference>
<dbReference type="PROSITE" id="PS50096">
    <property type="entry name" value="IQ"/>
    <property type="match status" value="1"/>
</dbReference>
<dbReference type="GO" id="GO:0016020">
    <property type="term" value="C:membrane"/>
    <property type="evidence" value="ECO:0007669"/>
    <property type="project" value="TreeGrafter"/>
</dbReference>
<evidence type="ECO:0000256" key="4">
    <source>
        <dbReference type="ARBA" id="ARBA00023175"/>
    </source>
</evidence>
<feature type="region of interest" description="Actin-binding" evidence="6">
    <location>
        <begin position="648"/>
        <end position="670"/>
    </location>
</feature>
<evidence type="ECO:0000256" key="6">
    <source>
        <dbReference type="PROSITE-ProRule" id="PRU00782"/>
    </source>
</evidence>
<feature type="transmembrane region" description="Helical" evidence="7">
    <location>
        <begin position="288"/>
        <end position="315"/>
    </location>
</feature>
<dbReference type="InterPro" id="IPR036961">
    <property type="entry name" value="Kinesin_motor_dom_sf"/>
</dbReference>
<dbReference type="CDD" id="cd00124">
    <property type="entry name" value="MYSc"/>
    <property type="match status" value="1"/>
</dbReference>
<proteinExistence type="inferred from homology"/>
<evidence type="ECO:0000256" key="7">
    <source>
        <dbReference type="SAM" id="Phobius"/>
    </source>
</evidence>
<dbReference type="InterPro" id="IPR027417">
    <property type="entry name" value="P-loop_NTPase"/>
</dbReference>
<sequence>MTTKFGSKEVTRKLTKGQTVYVRDDRDGWISAYVVDDCDKNSTVVVQLEDDRILQLKLDDVLARSEETDLFQCSSLTELNPINEASALECLHQRFTKDIFYTSAGTTIVAVNPFKDVPELYNIQKIRDYHISEEVLDPHIYVIAEKAYKHMVRELGKVHQSIVVSGESGAGKTVSAKYLLRYLTIVSSPEMEIDLECSIPGSVIERQVLDSNPILEAFGNAATPRNENSSRFGKFIQLQFHRNGYILGGVIQTYLLEKTRVVHQGLAENNFHIFYQSLYLRSLNNHPFFFFFNIFFIWEFFQIFPLLFLFLNIFLDETLSVLQTVEAMTDIGVPPTSQVSIFKILLAVLQLSSLRIISAKDGEASSISDDEASTWAKDVSARLLGISSQSLHDALLNRNIVSGAKSHQTVFIKPVTVAEAQSRRDTLAMLLYSRVFDWLVTFINKQIKAPYFDSSINLLDIYGFETFDVNNLEQLCINYANERLQQHYVTHFLRDLQTEYEAEHISWTPVVYKDNKICVETLDGPNGVFGLLNEEVALNRKSDDSCLCGRIVDACKTSGIVRKPHAGTYETKFYVRHYAGDVLYTVQDAVTKNKDNIPLELISLMAHSSDNFILNLFNDTEYAHTEQSLTPTKTKKKISVLTKFKSSLDSLMSSLERSDVHFIRCIKPNNFNKPAYFDRVYALQQLRACGTIETVDICRLGYPARMTYQDFVQRYGLFMKLNGSRVLSGLLKDQPLCDDEDKENGESFCEKIESQMASHDRHTHSIKYKKFRRKSDIDRPCRRCACILMKVFSTEELHNCHLQFGMFKIFLTQKQTDRLEHTRAIIIGKLVSESQAAWRGFVGRRHFSQMKAAALKIQARWRTITEMRRLNAIRCGACRIQKCWRVYKLLCRMKQVASSARIIKRTLTKWIRRQKFRKALHDLKRQRREQNLDKSLYVEDVSQSCFPDLWSDSAPCDVQFFHEQINNFEEALVTTEGDMTDNKLIGDLDDTLSICSDDSGVMIKDDLQSLTGDVTETPPMKKQKLAARRDLNIGDGIITCRRLTKPGLRFHVRKSILKYGHRVHHSELVHGMADALEQDLTDVQCPCNGYPKQHEHLQ</sequence>
<dbReference type="PANTHER" id="PTHR13140:SF289">
    <property type="entry name" value="UNCONVENTIONAL MYOSIN-XIX"/>
    <property type="match status" value="1"/>
</dbReference>
<keyword evidence="10" id="KW-1185">Reference proteome</keyword>
<reference evidence="9 10" key="1">
    <citation type="submission" date="2024-04" db="EMBL/GenBank/DDBJ databases">
        <authorList>
            <consortium name="Genoscope - CEA"/>
            <person name="William W."/>
        </authorList>
    </citation>
    <scope>NUCLEOTIDE SEQUENCE [LARGE SCALE GENOMIC DNA]</scope>
</reference>
<organism evidence="9 10">
    <name type="scientific">Lymnaea stagnalis</name>
    <name type="common">Great pond snail</name>
    <name type="synonym">Helix stagnalis</name>
    <dbReference type="NCBI Taxonomy" id="6523"/>
    <lineage>
        <taxon>Eukaryota</taxon>
        <taxon>Metazoa</taxon>
        <taxon>Spiralia</taxon>
        <taxon>Lophotrochozoa</taxon>
        <taxon>Mollusca</taxon>
        <taxon>Gastropoda</taxon>
        <taxon>Heterobranchia</taxon>
        <taxon>Euthyneura</taxon>
        <taxon>Panpulmonata</taxon>
        <taxon>Hygrophila</taxon>
        <taxon>Lymnaeoidea</taxon>
        <taxon>Lymnaeidae</taxon>
        <taxon>Lymnaea</taxon>
    </lineage>
</organism>
<keyword evidence="7" id="KW-1133">Transmembrane helix</keyword>
<dbReference type="GO" id="GO:0051015">
    <property type="term" value="F:actin filament binding"/>
    <property type="evidence" value="ECO:0007669"/>
    <property type="project" value="TreeGrafter"/>
</dbReference>
<dbReference type="Gene3D" id="3.40.850.10">
    <property type="entry name" value="Kinesin motor domain"/>
    <property type="match status" value="1"/>
</dbReference>
<dbReference type="Gene3D" id="1.10.10.820">
    <property type="match status" value="1"/>
</dbReference>
<dbReference type="SMART" id="SM00242">
    <property type="entry name" value="MYSc"/>
    <property type="match status" value="1"/>
</dbReference>
<dbReference type="EMBL" id="CAXITT010000669">
    <property type="protein sequence ID" value="CAL1545034.1"/>
    <property type="molecule type" value="Genomic_DNA"/>
</dbReference>
<dbReference type="Gene3D" id="1.20.120.720">
    <property type="entry name" value="Myosin VI head, motor domain, U50 subdomain"/>
    <property type="match status" value="1"/>
</dbReference>
<gene>
    <name evidence="9" type="ORF">GSLYS_00018517001</name>
</gene>
<dbReference type="SUPFAM" id="SSF52540">
    <property type="entry name" value="P-loop containing nucleoside triphosphate hydrolases"/>
    <property type="match status" value="1"/>
</dbReference>
<keyword evidence="5 6" id="KW-0009">Actin-binding</keyword>
<evidence type="ECO:0000256" key="1">
    <source>
        <dbReference type="ARBA" id="ARBA00022741"/>
    </source>
</evidence>
<dbReference type="PROSITE" id="PS51456">
    <property type="entry name" value="MYOSIN_MOTOR"/>
    <property type="match status" value="1"/>
</dbReference>
<evidence type="ECO:0000256" key="2">
    <source>
        <dbReference type="ARBA" id="ARBA00022840"/>
    </source>
</evidence>
<comment type="caution">
    <text evidence="9">The sequence shown here is derived from an EMBL/GenBank/DDBJ whole genome shotgun (WGS) entry which is preliminary data.</text>
</comment>
<dbReference type="Proteomes" id="UP001497497">
    <property type="component" value="Unassembled WGS sequence"/>
</dbReference>
<dbReference type="Gene3D" id="1.20.5.190">
    <property type="match status" value="1"/>
</dbReference>
<dbReference type="InterPro" id="IPR001609">
    <property type="entry name" value="Myosin_head_motor_dom-like"/>
</dbReference>
<evidence type="ECO:0000256" key="3">
    <source>
        <dbReference type="ARBA" id="ARBA00023123"/>
    </source>
</evidence>
<evidence type="ECO:0000259" key="8">
    <source>
        <dbReference type="PROSITE" id="PS51456"/>
    </source>
</evidence>
<comment type="similarity">
    <text evidence="6">Belongs to the TRAFAC class myosin-kinesin ATPase superfamily. Myosin family.</text>
</comment>
<name>A0AAV2IFL8_LYMST</name>
<keyword evidence="1 6" id="KW-0547">Nucleotide-binding</keyword>